<organism evidence="1 2">
    <name type="scientific">Potamilus streckersoni</name>
    <dbReference type="NCBI Taxonomy" id="2493646"/>
    <lineage>
        <taxon>Eukaryota</taxon>
        <taxon>Metazoa</taxon>
        <taxon>Spiralia</taxon>
        <taxon>Lophotrochozoa</taxon>
        <taxon>Mollusca</taxon>
        <taxon>Bivalvia</taxon>
        <taxon>Autobranchia</taxon>
        <taxon>Heteroconchia</taxon>
        <taxon>Palaeoheterodonta</taxon>
        <taxon>Unionida</taxon>
        <taxon>Unionoidea</taxon>
        <taxon>Unionidae</taxon>
        <taxon>Ambleminae</taxon>
        <taxon>Lampsilini</taxon>
        <taxon>Potamilus</taxon>
    </lineage>
</organism>
<reference evidence="1" key="3">
    <citation type="submission" date="2023-05" db="EMBL/GenBank/DDBJ databases">
        <authorList>
            <person name="Smith C.H."/>
        </authorList>
    </citation>
    <scope>NUCLEOTIDE SEQUENCE</scope>
    <source>
        <strain evidence="1">CHS0354</strain>
        <tissue evidence="1">Mantle</tissue>
    </source>
</reference>
<dbReference type="Proteomes" id="UP001195483">
    <property type="component" value="Unassembled WGS sequence"/>
</dbReference>
<accession>A0AAE0RWW5</accession>
<evidence type="ECO:0000313" key="1">
    <source>
        <dbReference type="EMBL" id="KAK3581157.1"/>
    </source>
</evidence>
<dbReference type="AlphaFoldDB" id="A0AAE0RWW5"/>
<gene>
    <name evidence="1" type="ORF">CHS0354_024689</name>
</gene>
<reference evidence="1" key="1">
    <citation type="journal article" date="2021" name="Genome Biol. Evol.">
        <title>A High-Quality Reference Genome for a Parasitic Bivalve with Doubly Uniparental Inheritance (Bivalvia: Unionida).</title>
        <authorList>
            <person name="Smith C.H."/>
        </authorList>
    </citation>
    <scope>NUCLEOTIDE SEQUENCE</scope>
    <source>
        <strain evidence="1">CHS0354</strain>
    </source>
</reference>
<evidence type="ECO:0000313" key="2">
    <source>
        <dbReference type="Proteomes" id="UP001195483"/>
    </source>
</evidence>
<protein>
    <submittedName>
        <fullName evidence="1">Uncharacterized protein</fullName>
    </submittedName>
</protein>
<keyword evidence="2" id="KW-1185">Reference proteome</keyword>
<sequence>MMGILVVSYIMSKRADTVMQTPELARSVETFVEITPVLHLPDPLLDPSPLSKVSLVDPLTVADVKGDFGGKERFV</sequence>
<dbReference type="EMBL" id="JAEAOA010001462">
    <property type="protein sequence ID" value="KAK3581157.1"/>
    <property type="molecule type" value="Genomic_DNA"/>
</dbReference>
<comment type="caution">
    <text evidence="1">The sequence shown here is derived from an EMBL/GenBank/DDBJ whole genome shotgun (WGS) entry which is preliminary data.</text>
</comment>
<reference evidence="1" key="2">
    <citation type="journal article" date="2021" name="Genome Biol. Evol.">
        <title>Developing a high-quality reference genome for a parasitic bivalve with doubly uniparental inheritance (Bivalvia: Unionida).</title>
        <authorList>
            <person name="Smith C.H."/>
        </authorList>
    </citation>
    <scope>NUCLEOTIDE SEQUENCE</scope>
    <source>
        <strain evidence="1">CHS0354</strain>
        <tissue evidence="1">Mantle</tissue>
    </source>
</reference>
<name>A0AAE0RWW5_9BIVA</name>
<proteinExistence type="predicted"/>